<proteinExistence type="predicted"/>
<reference evidence="1 2" key="1">
    <citation type="submission" date="2015-01" db="EMBL/GenBank/DDBJ databases">
        <title>Erwinia tracheiphila.</title>
        <authorList>
            <person name="Shapiro L.R."/>
        </authorList>
    </citation>
    <scope>NUCLEOTIDE SEQUENCE [LARGE SCALE GENOMIC DNA]</scope>
    <source>
        <strain evidence="1 2">BuffGH</strain>
    </source>
</reference>
<dbReference type="PATRIC" id="fig|65700.7.peg.5369"/>
<dbReference type="EMBL" id="JXNU01000003">
    <property type="protein sequence ID" value="KKF37410.1"/>
    <property type="molecule type" value="Genomic_DNA"/>
</dbReference>
<dbReference type="STRING" id="65700.SY86_21575"/>
<evidence type="ECO:0000313" key="1">
    <source>
        <dbReference type="EMBL" id="KKF37410.1"/>
    </source>
</evidence>
<evidence type="ECO:0008006" key="3">
    <source>
        <dbReference type="Google" id="ProtNLM"/>
    </source>
</evidence>
<comment type="caution">
    <text evidence="1">The sequence shown here is derived from an EMBL/GenBank/DDBJ whole genome shotgun (WGS) entry which is preliminary data.</text>
</comment>
<organism evidence="1 2">
    <name type="scientific">Erwinia tracheiphila</name>
    <dbReference type="NCBI Taxonomy" id="65700"/>
    <lineage>
        <taxon>Bacteria</taxon>
        <taxon>Pseudomonadati</taxon>
        <taxon>Pseudomonadota</taxon>
        <taxon>Gammaproteobacteria</taxon>
        <taxon>Enterobacterales</taxon>
        <taxon>Erwiniaceae</taxon>
        <taxon>Erwinia</taxon>
    </lineage>
</organism>
<dbReference type="Proteomes" id="UP000033924">
    <property type="component" value="Unassembled WGS sequence"/>
</dbReference>
<sequence length="137" mass="15844">MNDRNHTFNKFEPFRSCSYENFTSAKTLSQQTRSHCISIRLNDAELSYVDGLREDLNRAVWIRMSALNRLPPKIPEINLIVWKDLAKASQNLNNLVQHLNTKSHNSPFTITEIYTVQKRIKALRDALLSANRSVSDK</sequence>
<dbReference type="AlphaFoldDB" id="A0A0M2KDE7"/>
<evidence type="ECO:0000313" key="2">
    <source>
        <dbReference type="Proteomes" id="UP000033924"/>
    </source>
</evidence>
<protein>
    <recommendedName>
        <fullName evidence="3">Mobilization protein</fullName>
    </recommendedName>
</protein>
<gene>
    <name evidence="1" type="ORF">SY86_21575</name>
</gene>
<name>A0A0M2KDE7_9GAMM</name>
<dbReference type="RefSeq" id="WP_016190481.1">
    <property type="nucleotide sequence ID" value="NZ_CP089932.1"/>
</dbReference>
<accession>A0A0M2KDE7</accession>
<keyword evidence="2" id="KW-1185">Reference proteome</keyword>